<dbReference type="InterPro" id="IPR020955">
    <property type="entry name" value="Uncharacterised_Atu4866"/>
</dbReference>
<evidence type="ECO:0000313" key="2">
    <source>
        <dbReference type="Proteomes" id="UP000023430"/>
    </source>
</evidence>
<dbReference type="Gene3D" id="2.40.128.290">
    <property type="entry name" value="Uncharacterised protein Atu4866, PF11512"/>
    <property type="match status" value="1"/>
</dbReference>
<dbReference type="PATRIC" id="fig|1449351.3.peg.4138"/>
<comment type="caution">
    <text evidence="1">The sequence shown here is derived from an EMBL/GenBank/DDBJ whole genome shotgun (WGS) entry which is preliminary data.</text>
</comment>
<organism evidence="1 2">
    <name type="scientific">Roseivivax isoporae LMG 25204</name>
    <dbReference type="NCBI Taxonomy" id="1449351"/>
    <lineage>
        <taxon>Bacteria</taxon>
        <taxon>Pseudomonadati</taxon>
        <taxon>Pseudomonadota</taxon>
        <taxon>Alphaproteobacteria</taxon>
        <taxon>Rhodobacterales</taxon>
        <taxon>Roseobacteraceae</taxon>
        <taxon>Roseivivax</taxon>
    </lineage>
</organism>
<keyword evidence="2" id="KW-1185">Reference proteome</keyword>
<dbReference type="Pfam" id="PF11512">
    <property type="entry name" value="Atu4866"/>
    <property type="match status" value="1"/>
</dbReference>
<evidence type="ECO:0000313" key="1">
    <source>
        <dbReference type="EMBL" id="ETX26974.1"/>
    </source>
</evidence>
<dbReference type="STRING" id="1449351.RISW2_17310"/>
<evidence type="ECO:0008006" key="3">
    <source>
        <dbReference type="Google" id="ProtNLM"/>
    </source>
</evidence>
<proteinExistence type="predicted"/>
<sequence length="125" mass="14168">MRTMQDGVFAMLLGGGVALMSATGAEGQFVTTDFPPGPRPASKTELQDHPYVGMWVTEDGHIRHELLDNGRYDEARGTRESAWQGRYRVTGDIIQYWDDTGFYADGQFRDGVLYHAGYVFFRRPR</sequence>
<dbReference type="OrthoDB" id="9810893at2"/>
<gene>
    <name evidence="1" type="ORF">RISW2_17310</name>
</gene>
<accession>X7F4J0</accession>
<dbReference type="InterPro" id="IPR038646">
    <property type="entry name" value="Atu4866-like_sf"/>
</dbReference>
<reference evidence="1 2" key="1">
    <citation type="submission" date="2014-01" db="EMBL/GenBank/DDBJ databases">
        <title>Roseivivax isoporae LMG 25204 Genome Sequencing.</title>
        <authorList>
            <person name="Lai Q."/>
            <person name="Li G."/>
            <person name="Shao Z."/>
        </authorList>
    </citation>
    <scope>NUCLEOTIDE SEQUENCE [LARGE SCALE GENOMIC DNA]</scope>
    <source>
        <strain evidence="1 2">LMG 25204</strain>
    </source>
</reference>
<dbReference type="eggNOG" id="COG3631">
    <property type="taxonomic scope" value="Bacteria"/>
</dbReference>
<dbReference type="Proteomes" id="UP000023430">
    <property type="component" value="Unassembled WGS sequence"/>
</dbReference>
<dbReference type="EMBL" id="JAME01000046">
    <property type="protein sequence ID" value="ETX26974.1"/>
    <property type="molecule type" value="Genomic_DNA"/>
</dbReference>
<protein>
    <recommendedName>
        <fullName evidence="3">Agrobacterium tumefaciens protein Atu4866</fullName>
    </recommendedName>
</protein>
<dbReference type="AlphaFoldDB" id="X7F4J0"/>
<name>X7F4J0_9RHOB</name>